<protein>
    <submittedName>
        <fullName evidence="3">Uncharacterized protein</fullName>
    </submittedName>
</protein>
<dbReference type="Pfam" id="PF15925">
    <property type="entry name" value="SOSSC"/>
    <property type="match status" value="1"/>
</dbReference>
<evidence type="ECO:0000313" key="3">
    <source>
        <dbReference type="EnsemblMetazoa" id="AAEL019492-PA"/>
    </source>
</evidence>
<evidence type="ECO:0000313" key="4">
    <source>
        <dbReference type="Proteomes" id="UP000008820"/>
    </source>
</evidence>
<dbReference type="GO" id="GO:0070876">
    <property type="term" value="C:SOSS complex"/>
    <property type="evidence" value="ECO:0007669"/>
    <property type="project" value="InterPro"/>
</dbReference>
<dbReference type="AlphaFoldDB" id="A0A903V3X9"/>
<dbReference type="OrthoDB" id="419617at2759"/>
<dbReference type="GO" id="GO:0005654">
    <property type="term" value="C:nucleoplasm"/>
    <property type="evidence" value="ECO:0007669"/>
    <property type="project" value="TreeGrafter"/>
</dbReference>
<gene>
    <name evidence="3" type="primary">110681263</name>
</gene>
<evidence type="ECO:0000256" key="2">
    <source>
        <dbReference type="SAM" id="MobiDB-lite"/>
    </source>
</evidence>
<dbReference type="GO" id="GO:0006281">
    <property type="term" value="P:DNA repair"/>
    <property type="evidence" value="ECO:0007669"/>
    <property type="project" value="InterPro"/>
</dbReference>
<sequence length="125" mass="13140">MAFPSSNAQADVTKKILEDIQIKKQLLQKGVSPVTPNISATPAGLTIPQYVQATSQAQSNQPVESTINATTKAVYNQALSQSYGFFIPQDSLFGNNIIPVLPRFENTPSTGASSGPISATSTGAK</sequence>
<feature type="compositionally biased region" description="Polar residues" evidence="2">
    <location>
        <begin position="106"/>
        <end position="125"/>
    </location>
</feature>
<dbReference type="EnsemblMetazoa" id="AAEL019492-RA">
    <property type="protein sequence ID" value="AAEL019492-PA"/>
    <property type="gene ID" value="AAEL019492"/>
</dbReference>
<evidence type="ECO:0000256" key="1">
    <source>
        <dbReference type="ARBA" id="ARBA00007829"/>
    </source>
</evidence>
<accession>A0A903V3X9</accession>
<comment type="similarity">
    <text evidence="1">Belongs to the SOSS-C family.</text>
</comment>
<reference evidence="4" key="1">
    <citation type="submission" date="2017-06" db="EMBL/GenBank/DDBJ databases">
        <title>Aedes aegypti genome working group (AGWG) sequencing and assembly.</title>
        <authorList>
            <consortium name="Aedes aegypti Genome Working Group (AGWG)"/>
            <person name="Matthews B.J."/>
        </authorList>
    </citation>
    <scope>NUCLEOTIDE SEQUENCE [LARGE SCALE GENOMIC DNA]</scope>
    <source>
        <strain evidence="4">LVP_AGWG</strain>
    </source>
</reference>
<dbReference type="PANTHER" id="PTHR31526:SF2">
    <property type="entry name" value="SOSS COMPLEX SUBUNIT C"/>
    <property type="match status" value="1"/>
</dbReference>
<reference evidence="3" key="2">
    <citation type="submission" date="2022-10" db="UniProtKB">
        <authorList>
            <consortium name="EnsemblMetazoa"/>
        </authorList>
    </citation>
    <scope>IDENTIFICATION</scope>
    <source>
        <strain evidence="3">LVP_AGWG</strain>
    </source>
</reference>
<keyword evidence="4" id="KW-1185">Reference proteome</keyword>
<proteinExistence type="inferred from homology"/>
<feature type="region of interest" description="Disordered" evidence="2">
    <location>
        <begin position="104"/>
        <end position="125"/>
    </location>
</feature>
<dbReference type="PANTHER" id="PTHR31526">
    <property type="entry name" value="SOSS COMPLEX SUBUNIT C"/>
    <property type="match status" value="1"/>
</dbReference>
<dbReference type="InterPro" id="IPR031821">
    <property type="entry name" value="SOSSC"/>
</dbReference>
<dbReference type="Proteomes" id="UP000008820">
    <property type="component" value="Unassembled WGS sequence"/>
</dbReference>
<name>A0A903V3X9_AEDAE</name>
<organism evidence="3 4">
    <name type="scientific">Aedes aegypti</name>
    <name type="common">Yellowfever mosquito</name>
    <name type="synonym">Culex aegypti</name>
    <dbReference type="NCBI Taxonomy" id="7159"/>
    <lineage>
        <taxon>Eukaryota</taxon>
        <taxon>Metazoa</taxon>
        <taxon>Ecdysozoa</taxon>
        <taxon>Arthropoda</taxon>
        <taxon>Hexapoda</taxon>
        <taxon>Insecta</taxon>
        <taxon>Pterygota</taxon>
        <taxon>Neoptera</taxon>
        <taxon>Endopterygota</taxon>
        <taxon>Diptera</taxon>
        <taxon>Nematocera</taxon>
        <taxon>Culicoidea</taxon>
        <taxon>Culicidae</taxon>
        <taxon>Culicinae</taxon>
        <taxon>Aedini</taxon>
        <taxon>Aedes</taxon>
        <taxon>Stegomyia</taxon>
    </lineage>
</organism>